<name>A0ACC0Z3Z9_9ROSI</name>
<organism evidence="1 2">
    <name type="scientific">Pistacia integerrima</name>
    <dbReference type="NCBI Taxonomy" id="434235"/>
    <lineage>
        <taxon>Eukaryota</taxon>
        <taxon>Viridiplantae</taxon>
        <taxon>Streptophyta</taxon>
        <taxon>Embryophyta</taxon>
        <taxon>Tracheophyta</taxon>
        <taxon>Spermatophyta</taxon>
        <taxon>Magnoliopsida</taxon>
        <taxon>eudicotyledons</taxon>
        <taxon>Gunneridae</taxon>
        <taxon>Pentapetalae</taxon>
        <taxon>rosids</taxon>
        <taxon>malvids</taxon>
        <taxon>Sapindales</taxon>
        <taxon>Anacardiaceae</taxon>
        <taxon>Pistacia</taxon>
    </lineage>
</organism>
<accession>A0ACC0Z3Z9</accession>
<keyword evidence="2" id="KW-1185">Reference proteome</keyword>
<sequence>MGYVLRVRLASFFAGVATASSVGLYILYNDYKAAYESISHQVKGFHESLDRRISGLESMKQTEASQHVEAIE</sequence>
<proteinExistence type="predicted"/>
<comment type="caution">
    <text evidence="1">The sequence shown here is derived from an EMBL/GenBank/DDBJ whole genome shotgun (WGS) entry which is preliminary data.</text>
</comment>
<protein>
    <submittedName>
        <fullName evidence="1">Uncharacterized protein</fullName>
    </submittedName>
</protein>
<reference evidence="2" key="1">
    <citation type="journal article" date="2023" name="G3 (Bethesda)">
        <title>Genome assembly and association tests identify interacting loci associated with vigor, precocity, and sex in interspecific pistachio rootstocks.</title>
        <authorList>
            <person name="Palmer W."/>
            <person name="Jacygrad E."/>
            <person name="Sagayaradj S."/>
            <person name="Cavanaugh K."/>
            <person name="Han R."/>
            <person name="Bertier L."/>
            <person name="Beede B."/>
            <person name="Kafkas S."/>
            <person name="Golino D."/>
            <person name="Preece J."/>
            <person name="Michelmore R."/>
        </authorList>
    </citation>
    <scope>NUCLEOTIDE SEQUENCE [LARGE SCALE GENOMIC DNA]</scope>
</reference>
<evidence type="ECO:0000313" key="1">
    <source>
        <dbReference type="EMBL" id="KAJ0046022.1"/>
    </source>
</evidence>
<dbReference type="Proteomes" id="UP001163603">
    <property type="component" value="Chromosome 3"/>
</dbReference>
<gene>
    <name evidence="1" type="ORF">Pint_05481</name>
</gene>
<dbReference type="EMBL" id="CM047738">
    <property type="protein sequence ID" value="KAJ0046022.1"/>
    <property type="molecule type" value="Genomic_DNA"/>
</dbReference>
<evidence type="ECO:0000313" key="2">
    <source>
        <dbReference type="Proteomes" id="UP001163603"/>
    </source>
</evidence>